<name>A0A4R3MNN6_9FIRM</name>
<protein>
    <submittedName>
        <fullName evidence="1">Uncharacterized protein DUF1292</fullName>
    </submittedName>
</protein>
<dbReference type="RefSeq" id="WP_132249318.1">
    <property type="nucleotide sequence ID" value="NZ_SMAL01000001.1"/>
</dbReference>
<reference evidence="1 2" key="1">
    <citation type="submission" date="2019-03" db="EMBL/GenBank/DDBJ databases">
        <title>Genomic Encyclopedia of Type Strains, Phase IV (KMG-IV): sequencing the most valuable type-strain genomes for metagenomic binning, comparative biology and taxonomic classification.</title>
        <authorList>
            <person name="Goeker M."/>
        </authorList>
    </citation>
    <scope>NUCLEOTIDE SEQUENCE [LARGE SCALE GENOMIC DNA]</scope>
    <source>
        <strain evidence="1 2">DSM 24629</strain>
    </source>
</reference>
<sequence>MEKESKLEFQIDGSDEKVEFYVMEQVRINNTNYLLVTEDEDDDEADLEAYILKEKEVGEDEDIIYEILENEEELTFVSKIFEAKIEDFDFEI</sequence>
<dbReference type="EMBL" id="SMAL01000001">
    <property type="protein sequence ID" value="TCT16885.1"/>
    <property type="molecule type" value="Genomic_DNA"/>
</dbReference>
<dbReference type="OrthoDB" id="1934714at2"/>
<dbReference type="Pfam" id="PF06949">
    <property type="entry name" value="DUF1292"/>
    <property type="match status" value="1"/>
</dbReference>
<comment type="caution">
    <text evidence="1">The sequence shown here is derived from an EMBL/GenBank/DDBJ whole genome shotgun (WGS) entry which is preliminary data.</text>
</comment>
<accession>A0A4R3MNN6</accession>
<gene>
    <name evidence="1" type="ORF">EDC18_101181</name>
</gene>
<keyword evidence="2" id="KW-1185">Reference proteome</keyword>
<proteinExistence type="predicted"/>
<evidence type="ECO:0000313" key="1">
    <source>
        <dbReference type="EMBL" id="TCT16885.1"/>
    </source>
</evidence>
<dbReference type="AlphaFoldDB" id="A0A4R3MNN6"/>
<dbReference type="Proteomes" id="UP000294902">
    <property type="component" value="Unassembled WGS sequence"/>
</dbReference>
<evidence type="ECO:0000313" key="2">
    <source>
        <dbReference type="Proteomes" id="UP000294902"/>
    </source>
</evidence>
<dbReference type="InterPro" id="IPR009711">
    <property type="entry name" value="UPF0473"/>
</dbReference>
<organism evidence="1 2">
    <name type="scientific">Natranaerovirga pectinivora</name>
    <dbReference type="NCBI Taxonomy" id="682400"/>
    <lineage>
        <taxon>Bacteria</taxon>
        <taxon>Bacillati</taxon>
        <taxon>Bacillota</taxon>
        <taxon>Clostridia</taxon>
        <taxon>Lachnospirales</taxon>
        <taxon>Natranaerovirgaceae</taxon>
        <taxon>Natranaerovirga</taxon>
    </lineage>
</organism>